<feature type="compositionally biased region" description="Low complexity" evidence="1">
    <location>
        <begin position="139"/>
        <end position="155"/>
    </location>
</feature>
<feature type="region of interest" description="Disordered" evidence="1">
    <location>
        <begin position="90"/>
        <end position="210"/>
    </location>
</feature>
<protein>
    <submittedName>
        <fullName evidence="2">Uncharacterized protein</fullName>
    </submittedName>
</protein>
<name>A0A5C3NN35_9AGAM</name>
<feature type="compositionally biased region" description="Polar residues" evidence="1">
    <location>
        <begin position="110"/>
        <end position="120"/>
    </location>
</feature>
<sequence>MQSPRPILKRSAVTYPIDTSAATLASGTKHPSPRSALPTTLSVHFPPSSGLTKTFDTHSAAVYDRSPIVVSRNQCALPERGCPGRTYGLEAAEEERGRSRRVKDDKRTTNAHSGCTSSSPPGVLPPLIPDQSESDDSDSSSSSGHSSFVSTSASSLPQSIPVKPSAYDLHSNSPNLAFLPHPRGRSRTRPQHEEQNHPRRPRASKAFSQDVFGSDHGCLAGF</sequence>
<keyword evidence="3" id="KW-1185">Reference proteome</keyword>
<reference evidence="2 3" key="1">
    <citation type="journal article" date="2019" name="Nat. Ecol. Evol.">
        <title>Megaphylogeny resolves global patterns of mushroom evolution.</title>
        <authorList>
            <person name="Varga T."/>
            <person name="Krizsan K."/>
            <person name="Foldi C."/>
            <person name="Dima B."/>
            <person name="Sanchez-Garcia M."/>
            <person name="Sanchez-Ramirez S."/>
            <person name="Szollosi G.J."/>
            <person name="Szarkandi J.G."/>
            <person name="Papp V."/>
            <person name="Albert L."/>
            <person name="Andreopoulos W."/>
            <person name="Angelini C."/>
            <person name="Antonin V."/>
            <person name="Barry K.W."/>
            <person name="Bougher N.L."/>
            <person name="Buchanan P."/>
            <person name="Buyck B."/>
            <person name="Bense V."/>
            <person name="Catcheside P."/>
            <person name="Chovatia M."/>
            <person name="Cooper J."/>
            <person name="Damon W."/>
            <person name="Desjardin D."/>
            <person name="Finy P."/>
            <person name="Geml J."/>
            <person name="Haridas S."/>
            <person name="Hughes K."/>
            <person name="Justo A."/>
            <person name="Karasinski D."/>
            <person name="Kautmanova I."/>
            <person name="Kiss B."/>
            <person name="Kocsube S."/>
            <person name="Kotiranta H."/>
            <person name="LaButti K.M."/>
            <person name="Lechner B.E."/>
            <person name="Liimatainen K."/>
            <person name="Lipzen A."/>
            <person name="Lukacs Z."/>
            <person name="Mihaltcheva S."/>
            <person name="Morgado L.N."/>
            <person name="Niskanen T."/>
            <person name="Noordeloos M.E."/>
            <person name="Ohm R.A."/>
            <person name="Ortiz-Santana B."/>
            <person name="Ovrebo C."/>
            <person name="Racz N."/>
            <person name="Riley R."/>
            <person name="Savchenko A."/>
            <person name="Shiryaev A."/>
            <person name="Soop K."/>
            <person name="Spirin V."/>
            <person name="Szebenyi C."/>
            <person name="Tomsovsky M."/>
            <person name="Tulloss R.E."/>
            <person name="Uehling J."/>
            <person name="Grigoriev I.V."/>
            <person name="Vagvolgyi C."/>
            <person name="Papp T."/>
            <person name="Martin F.M."/>
            <person name="Miettinen O."/>
            <person name="Hibbett D.S."/>
            <person name="Nagy L.G."/>
        </authorList>
    </citation>
    <scope>NUCLEOTIDE SEQUENCE [LARGE SCALE GENOMIC DNA]</scope>
    <source>
        <strain evidence="2 3">OMC1185</strain>
    </source>
</reference>
<organism evidence="2 3">
    <name type="scientific">Heliocybe sulcata</name>
    <dbReference type="NCBI Taxonomy" id="5364"/>
    <lineage>
        <taxon>Eukaryota</taxon>
        <taxon>Fungi</taxon>
        <taxon>Dikarya</taxon>
        <taxon>Basidiomycota</taxon>
        <taxon>Agaricomycotina</taxon>
        <taxon>Agaricomycetes</taxon>
        <taxon>Gloeophyllales</taxon>
        <taxon>Gloeophyllaceae</taxon>
        <taxon>Heliocybe</taxon>
    </lineage>
</organism>
<feature type="compositionally biased region" description="Basic and acidic residues" evidence="1">
    <location>
        <begin position="94"/>
        <end position="108"/>
    </location>
</feature>
<dbReference type="Proteomes" id="UP000305948">
    <property type="component" value="Unassembled WGS sequence"/>
</dbReference>
<dbReference type="AlphaFoldDB" id="A0A5C3NN35"/>
<evidence type="ECO:0000313" key="2">
    <source>
        <dbReference type="EMBL" id="TFK57588.1"/>
    </source>
</evidence>
<dbReference type="OrthoDB" id="3187054at2759"/>
<dbReference type="EMBL" id="ML213503">
    <property type="protein sequence ID" value="TFK57588.1"/>
    <property type="molecule type" value="Genomic_DNA"/>
</dbReference>
<feature type="region of interest" description="Disordered" evidence="1">
    <location>
        <begin position="22"/>
        <end position="41"/>
    </location>
</feature>
<evidence type="ECO:0000313" key="3">
    <source>
        <dbReference type="Proteomes" id="UP000305948"/>
    </source>
</evidence>
<gene>
    <name evidence="2" type="ORF">OE88DRAFT_1651398</name>
</gene>
<accession>A0A5C3NN35</accession>
<evidence type="ECO:0000256" key="1">
    <source>
        <dbReference type="SAM" id="MobiDB-lite"/>
    </source>
</evidence>
<proteinExistence type="predicted"/>